<evidence type="ECO:0000256" key="1">
    <source>
        <dbReference type="ARBA" id="ARBA00005909"/>
    </source>
</evidence>
<evidence type="ECO:0000256" key="4">
    <source>
        <dbReference type="ARBA" id="ARBA00023163"/>
    </source>
</evidence>
<keyword evidence="8" id="KW-1185">Reference proteome</keyword>
<dbReference type="InterPro" id="IPR033264">
    <property type="entry name" value="BZR"/>
</dbReference>
<evidence type="ECO:0000256" key="3">
    <source>
        <dbReference type="ARBA" id="ARBA00023125"/>
    </source>
</evidence>
<sequence length="377" mass="40666">MQRSSHFFSASSHGSCAIAVVLHSRAHFDDGSATSVSLLSGFHAVKETAPQMEEEEYQGLMHQEEEKEKRPKVSSEKEKEKTKIRERHRRAITTKILTGLRKYGNYNLPPRADINDVLRALATEAGWIVEPDGTTYRNPLLQQCPSNPSLSLLPHFGSSHRLSLTPGSLTPGSLTPTSLTPTPSTTSLNSLGGFNSVMPLLNTDTADQVGGDCSTTASPRQLGSSSMDILHPSLTQFISGVSAGTSNMHFGNPISLLGGSYVLGDEGDVLGMKENSMIAASEFLPSDIMESRELLSGRNRVETSRSSPTAAMVPNPYLSFIGGRFPSTHIESVDYSTGAVLPSVMMYAHQQHPFLQEARASNQNTPIGSPQPHAGNF</sequence>
<evidence type="ECO:0000259" key="6">
    <source>
        <dbReference type="Pfam" id="PF05687"/>
    </source>
</evidence>
<dbReference type="GO" id="GO:0006351">
    <property type="term" value="P:DNA-templated transcription"/>
    <property type="evidence" value="ECO:0007669"/>
    <property type="project" value="InterPro"/>
</dbReference>
<feature type="region of interest" description="Disordered" evidence="5">
    <location>
        <begin position="163"/>
        <end position="184"/>
    </location>
</feature>
<reference evidence="7" key="1">
    <citation type="submission" date="2021-08" db="EMBL/GenBank/DDBJ databases">
        <title>WGS assembly of Ceratopteris richardii.</title>
        <authorList>
            <person name="Marchant D.B."/>
            <person name="Chen G."/>
            <person name="Jenkins J."/>
            <person name="Shu S."/>
            <person name="Leebens-Mack J."/>
            <person name="Grimwood J."/>
            <person name="Schmutz J."/>
            <person name="Soltis P."/>
            <person name="Soltis D."/>
            <person name="Chen Z.-H."/>
        </authorList>
    </citation>
    <scope>NUCLEOTIDE SEQUENCE</scope>
    <source>
        <strain evidence="7">Whitten #5841</strain>
        <tissue evidence="7">Leaf</tissue>
    </source>
</reference>
<evidence type="ECO:0000313" key="8">
    <source>
        <dbReference type="Proteomes" id="UP000825935"/>
    </source>
</evidence>
<dbReference type="PANTHER" id="PTHR31506">
    <property type="entry name" value="BES1/BZR1 HOMOLOG PROTEIN 3-RELATED"/>
    <property type="match status" value="1"/>
</dbReference>
<dbReference type="PANTHER" id="PTHR31506:SF4">
    <property type="entry name" value="BES1_BZR1 PLANT TRANSCRIPTION FACTOR N-TERMINAL DOMAIN-CONTAINING PROTEIN"/>
    <property type="match status" value="1"/>
</dbReference>
<protein>
    <recommendedName>
        <fullName evidence="6">BES1/BZR1 plant transcription factor N-terminal domain-containing protein</fullName>
    </recommendedName>
</protein>
<accession>A0A8T2UXN9</accession>
<dbReference type="Pfam" id="PF05687">
    <property type="entry name" value="BES1_N"/>
    <property type="match status" value="1"/>
</dbReference>
<evidence type="ECO:0000256" key="5">
    <source>
        <dbReference type="SAM" id="MobiDB-lite"/>
    </source>
</evidence>
<evidence type="ECO:0000313" key="7">
    <source>
        <dbReference type="EMBL" id="KAH7438244.1"/>
    </source>
</evidence>
<comment type="similarity">
    <text evidence="1">Belongs to the BZR/LAT61 family.</text>
</comment>
<keyword evidence="3" id="KW-0238">DNA-binding</keyword>
<dbReference type="GO" id="GO:0003677">
    <property type="term" value="F:DNA binding"/>
    <property type="evidence" value="ECO:0007669"/>
    <property type="project" value="UniProtKB-KW"/>
</dbReference>
<dbReference type="Proteomes" id="UP000825935">
    <property type="component" value="Chromosome 4"/>
</dbReference>
<feature type="region of interest" description="Disordered" evidence="5">
    <location>
        <begin position="50"/>
        <end position="85"/>
    </location>
</feature>
<dbReference type="EMBL" id="CM035409">
    <property type="protein sequence ID" value="KAH7438244.1"/>
    <property type="molecule type" value="Genomic_DNA"/>
</dbReference>
<keyword evidence="4" id="KW-0804">Transcription</keyword>
<dbReference type="OMA" id="GWIVERD"/>
<proteinExistence type="inferred from homology"/>
<keyword evidence="2" id="KW-0805">Transcription regulation</keyword>
<feature type="compositionally biased region" description="Basic and acidic residues" evidence="5">
    <location>
        <begin position="62"/>
        <end position="83"/>
    </location>
</feature>
<dbReference type="AlphaFoldDB" id="A0A8T2UXN9"/>
<dbReference type="GO" id="GO:0009742">
    <property type="term" value="P:brassinosteroid mediated signaling pathway"/>
    <property type="evidence" value="ECO:0007669"/>
    <property type="project" value="InterPro"/>
</dbReference>
<evidence type="ECO:0000256" key="2">
    <source>
        <dbReference type="ARBA" id="ARBA00023015"/>
    </source>
</evidence>
<dbReference type="OrthoDB" id="1907033at2759"/>
<comment type="caution">
    <text evidence="7">The sequence shown here is derived from an EMBL/GenBank/DDBJ whole genome shotgun (WGS) entry which is preliminary data.</text>
</comment>
<organism evidence="7 8">
    <name type="scientific">Ceratopteris richardii</name>
    <name type="common">Triangle waterfern</name>
    <dbReference type="NCBI Taxonomy" id="49495"/>
    <lineage>
        <taxon>Eukaryota</taxon>
        <taxon>Viridiplantae</taxon>
        <taxon>Streptophyta</taxon>
        <taxon>Embryophyta</taxon>
        <taxon>Tracheophyta</taxon>
        <taxon>Polypodiopsida</taxon>
        <taxon>Polypodiidae</taxon>
        <taxon>Polypodiales</taxon>
        <taxon>Pteridineae</taxon>
        <taxon>Pteridaceae</taxon>
        <taxon>Parkerioideae</taxon>
        <taxon>Ceratopteris</taxon>
    </lineage>
</organism>
<gene>
    <name evidence="7" type="ORF">KP509_04G007100</name>
</gene>
<dbReference type="GO" id="GO:0003700">
    <property type="term" value="F:DNA-binding transcription factor activity"/>
    <property type="evidence" value="ECO:0007669"/>
    <property type="project" value="InterPro"/>
</dbReference>
<dbReference type="InterPro" id="IPR008540">
    <property type="entry name" value="BES1_N"/>
</dbReference>
<name>A0A8T2UXN9_CERRI</name>
<feature type="domain" description="BES1/BZR1 plant transcription factor N-terminal" evidence="6">
    <location>
        <begin position="72"/>
        <end position="147"/>
    </location>
</feature>